<protein>
    <submittedName>
        <fullName evidence="9">Recombinase family protein</fullName>
    </submittedName>
</protein>
<dbReference type="GO" id="GO:0000150">
    <property type="term" value="F:DNA strand exchange activity"/>
    <property type="evidence" value="ECO:0007669"/>
    <property type="project" value="UniProtKB-KW"/>
</dbReference>
<sequence>MPKAIGYARVSTDDQRTLRQVDELRAAGCGDVLEERASGGDRSRPVLAALLRRLGRGDTLVVTKLDRLARSLEHLLEVVRGLEAKGAYLRVLGDPIDTATPQGRLVLQMLGAVAEFERALIRERVVSGLARAAREGRRGGNPAIRARDPDALRRLQHAREDAYLAQVSASADAWLPLVAKLRLEEGRTWDDVVRAVNVRLSAKGAAAPLWTQARLVRAVRALVRDGLAPAELLQARGHKRTTAVSERNTALRTVAAIVSESPDATLRAIGDRLSALRLYPQRGGTHWSTSSVAHLLKTAKRQSLLQPPPLRGGVAD</sequence>
<evidence type="ECO:0000313" key="10">
    <source>
        <dbReference type="Proteomes" id="UP000460715"/>
    </source>
</evidence>
<reference evidence="9 10" key="1">
    <citation type="submission" date="2019-03" db="EMBL/GenBank/DDBJ databases">
        <title>Roseomonas sp. a novel Roseomonas species isolated from Sea whip Gorgonian.</title>
        <authorList>
            <person name="Li F."/>
            <person name="Pan X."/>
            <person name="Huang S."/>
            <person name="Li Z."/>
            <person name="Meng B."/>
        </authorList>
    </citation>
    <scope>NUCLEOTIDE SEQUENCE [LARGE SCALE GENOMIC DNA]</scope>
    <source>
        <strain evidence="9 10">M0104</strain>
    </source>
</reference>
<evidence type="ECO:0000256" key="7">
    <source>
        <dbReference type="PROSITE-ProRule" id="PRU10137"/>
    </source>
</evidence>
<dbReference type="SUPFAM" id="SSF53041">
    <property type="entry name" value="Resolvase-like"/>
    <property type="match status" value="1"/>
</dbReference>
<comment type="caution">
    <text evidence="9">The sequence shown here is derived from an EMBL/GenBank/DDBJ whole genome shotgun (WGS) entry which is preliminary data.</text>
</comment>
<dbReference type="PROSITE" id="PS00397">
    <property type="entry name" value="RECOMBINASES_1"/>
    <property type="match status" value="1"/>
</dbReference>
<feature type="active site" description="O-(5'-phospho-DNA)-serine intermediate" evidence="6 7">
    <location>
        <position position="11"/>
    </location>
</feature>
<proteinExistence type="inferred from homology"/>
<evidence type="ECO:0000256" key="3">
    <source>
        <dbReference type="ARBA" id="ARBA00023100"/>
    </source>
</evidence>
<feature type="domain" description="Resolvase/invertase-type recombinase catalytic" evidence="8">
    <location>
        <begin position="3"/>
        <end position="136"/>
    </location>
</feature>
<dbReference type="RefSeq" id="WP_160939052.1">
    <property type="nucleotide sequence ID" value="NZ_SNVJ01000024.1"/>
</dbReference>
<evidence type="ECO:0000256" key="6">
    <source>
        <dbReference type="PIRSR" id="PIRSR606118-50"/>
    </source>
</evidence>
<comment type="similarity">
    <text evidence="1">Belongs to the site-specific recombinase resolvase family.</text>
</comment>
<dbReference type="PROSITE" id="PS00398">
    <property type="entry name" value="RECOMBINASES_2"/>
    <property type="match status" value="1"/>
</dbReference>
<dbReference type="InterPro" id="IPR036162">
    <property type="entry name" value="Resolvase-like_N_sf"/>
</dbReference>
<dbReference type="GO" id="GO:0003677">
    <property type="term" value="F:DNA binding"/>
    <property type="evidence" value="ECO:0007669"/>
    <property type="project" value="UniProtKB-KW"/>
</dbReference>
<dbReference type="AlphaFoldDB" id="A0A845BHM4"/>
<evidence type="ECO:0000313" key="9">
    <source>
        <dbReference type="EMBL" id="MXP65646.1"/>
    </source>
</evidence>
<dbReference type="PANTHER" id="PTHR30461">
    <property type="entry name" value="DNA-INVERTASE FROM LAMBDOID PROPHAGE"/>
    <property type="match status" value="1"/>
</dbReference>
<keyword evidence="2" id="KW-0229">DNA integration</keyword>
<evidence type="ECO:0000256" key="2">
    <source>
        <dbReference type="ARBA" id="ARBA00022908"/>
    </source>
</evidence>
<dbReference type="PANTHER" id="PTHR30461:SF2">
    <property type="entry name" value="SERINE RECOMBINASE PINE-RELATED"/>
    <property type="match status" value="1"/>
</dbReference>
<evidence type="ECO:0000256" key="5">
    <source>
        <dbReference type="ARBA" id="ARBA00023172"/>
    </source>
</evidence>
<dbReference type="InterPro" id="IPR006118">
    <property type="entry name" value="Recombinase_CS"/>
</dbReference>
<organism evidence="9 10">
    <name type="scientific">Teichococcus coralli</name>
    <dbReference type="NCBI Taxonomy" id="2545983"/>
    <lineage>
        <taxon>Bacteria</taxon>
        <taxon>Pseudomonadati</taxon>
        <taxon>Pseudomonadota</taxon>
        <taxon>Alphaproteobacteria</taxon>
        <taxon>Acetobacterales</taxon>
        <taxon>Roseomonadaceae</taxon>
        <taxon>Roseomonas</taxon>
    </lineage>
</organism>
<dbReference type="Gene3D" id="3.40.50.1390">
    <property type="entry name" value="Resolvase, N-terminal catalytic domain"/>
    <property type="match status" value="1"/>
</dbReference>
<dbReference type="OrthoDB" id="2290206at2"/>
<dbReference type="Proteomes" id="UP000460715">
    <property type="component" value="Unassembled WGS sequence"/>
</dbReference>
<evidence type="ECO:0000259" key="8">
    <source>
        <dbReference type="PROSITE" id="PS51736"/>
    </source>
</evidence>
<dbReference type="GO" id="GO:0015074">
    <property type="term" value="P:DNA integration"/>
    <property type="evidence" value="ECO:0007669"/>
    <property type="project" value="UniProtKB-KW"/>
</dbReference>
<keyword evidence="10" id="KW-1185">Reference proteome</keyword>
<keyword evidence="3" id="KW-0230">DNA invertase</keyword>
<name>A0A845BHM4_9PROT</name>
<gene>
    <name evidence="9" type="ORF">E0493_20050</name>
</gene>
<accession>A0A845BHM4</accession>
<keyword evidence="5" id="KW-0233">DNA recombination</keyword>
<dbReference type="Pfam" id="PF00239">
    <property type="entry name" value="Resolvase"/>
    <property type="match status" value="1"/>
</dbReference>
<dbReference type="FunFam" id="3.40.50.1390:FF:000001">
    <property type="entry name" value="DNA recombinase"/>
    <property type="match status" value="1"/>
</dbReference>
<dbReference type="CDD" id="cd03768">
    <property type="entry name" value="SR_ResInv"/>
    <property type="match status" value="1"/>
</dbReference>
<dbReference type="SMART" id="SM00857">
    <property type="entry name" value="Resolvase"/>
    <property type="match status" value="1"/>
</dbReference>
<evidence type="ECO:0000256" key="4">
    <source>
        <dbReference type="ARBA" id="ARBA00023125"/>
    </source>
</evidence>
<dbReference type="InterPro" id="IPR006119">
    <property type="entry name" value="Resolv_N"/>
</dbReference>
<evidence type="ECO:0000256" key="1">
    <source>
        <dbReference type="ARBA" id="ARBA00009913"/>
    </source>
</evidence>
<keyword evidence="4" id="KW-0238">DNA-binding</keyword>
<dbReference type="EMBL" id="SNVJ01000024">
    <property type="protein sequence ID" value="MXP65646.1"/>
    <property type="molecule type" value="Genomic_DNA"/>
</dbReference>
<dbReference type="InterPro" id="IPR050639">
    <property type="entry name" value="SSR_resolvase"/>
</dbReference>
<dbReference type="PROSITE" id="PS51736">
    <property type="entry name" value="RECOMBINASES_3"/>
    <property type="match status" value="1"/>
</dbReference>